<organism evidence="2 3">
    <name type="scientific">Sporormia fimetaria CBS 119925</name>
    <dbReference type="NCBI Taxonomy" id="1340428"/>
    <lineage>
        <taxon>Eukaryota</taxon>
        <taxon>Fungi</taxon>
        <taxon>Dikarya</taxon>
        <taxon>Ascomycota</taxon>
        <taxon>Pezizomycotina</taxon>
        <taxon>Dothideomycetes</taxon>
        <taxon>Pleosporomycetidae</taxon>
        <taxon>Pleosporales</taxon>
        <taxon>Sporormiaceae</taxon>
        <taxon>Sporormia</taxon>
    </lineage>
</organism>
<evidence type="ECO:0000313" key="2">
    <source>
        <dbReference type="EMBL" id="KAF2751139.1"/>
    </source>
</evidence>
<feature type="compositionally biased region" description="Basic and acidic residues" evidence="1">
    <location>
        <begin position="79"/>
        <end position="92"/>
    </location>
</feature>
<feature type="region of interest" description="Disordered" evidence="1">
    <location>
        <begin position="79"/>
        <end position="108"/>
    </location>
</feature>
<dbReference type="AlphaFoldDB" id="A0A6A6VMU5"/>
<evidence type="ECO:0000256" key="1">
    <source>
        <dbReference type="SAM" id="MobiDB-lite"/>
    </source>
</evidence>
<dbReference type="EMBL" id="MU006562">
    <property type="protein sequence ID" value="KAF2751139.1"/>
    <property type="molecule type" value="Genomic_DNA"/>
</dbReference>
<protein>
    <submittedName>
        <fullName evidence="2">Uncharacterized protein</fullName>
    </submittedName>
</protein>
<reference evidence="2" key="1">
    <citation type="journal article" date="2020" name="Stud. Mycol.">
        <title>101 Dothideomycetes genomes: a test case for predicting lifestyles and emergence of pathogens.</title>
        <authorList>
            <person name="Haridas S."/>
            <person name="Albert R."/>
            <person name="Binder M."/>
            <person name="Bloem J."/>
            <person name="Labutti K."/>
            <person name="Salamov A."/>
            <person name="Andreopoulos B."/>
            <person name="Baker S."/>
            <person name="Barry K."/>
            <person name="Bills G."/>
            <person name="Bluhm B."/>
            <person name="Cannon C."/>
            <person name="Castanera R."/>
            <person name="Culley D."/>
            <person name="Daum C."/>
            <person name="Ezra D."/>
            <person name="Gonzalez J."/>
            <person name="Henrissat B."/>
            <person name="Kuo A."/>
            <person name="Liang C."/>
            <person name="Lipzen A."/>
            <person name="Lutzoni F."/>
            <person name="Magnuson J."/>
            <person name="Mondo S."/>
            <person name="Nolan M."/>
            <person name="Ohm R."/>
            <person name="Pangilinan J."/>
            <person name="Park H.-J."/>
            <person name="Ramirez L."/>
            <person name="Alfaro M."/>
            <person name="Sun H."/>
            <person name="Tritt A."/>
            <person name="Yoshinaga Y."/>
            <person name="Zwiers L.-H."/>
            <person name="Turgeon B."/>
            <person name="Goodwin S."/>
            <person name="Spatafora J."/>
            <person name="Crous P."/>
            <person name="Grigoriev I."/>
        </authorList>
    </citation>
    <scope>NUCLEOTIDE SEQUENCE</scope>
    <source>
        <strain evidence="2">CBS 119925</strain>
    </source>
</reference>
<keyword evidence="3" id="KW-1185">Reference proteome</keyword>
<sequence>MEERLQLASRICDTRQAEIDRLREENLGHVMEIADLLDDKEERKAETNRLREERNNLRRDTIRLRNERNDLRGERDHLRDERDDLERERDELLSTQADQVEAEDSRTLEENDCVIRENSRLVETGMEDDERGSGQEIATVETRLDAPVPLPVVELTIDNFVWEREGIDAHVFDDNGALEDNASLMPAPKVSYDIPDTDFGILESPVQLLFYLPDPKGDTCKLKHLHDFPKDVRETLLGNFREMVGRSDASRSAFRKMCNLNLTNHEKHIKSQRCISRLLIVSYDKPQYTTEGSQAACQRCVNNAPCLCRRLRKTDDDSLAIVFYRHPRKMYHPDTEEWKEAAYWMGESKK</sequence>
<name>A0A6A6VMU5_9PLEO</name>
<dbReference type="Proteomes" id="UP000799440">
    <property type="component" value="Unassembled WGS sequence"/>
</dbReference>
<evidence type="ECO:0000313" key="3">
    <source>
        <dbReference type="Proteomes" id="UP000799440"/>
    </source>
</evidence>
<accession>A0A6A6VMU5</accession>
<proteinExistence type="predicted"/>
<gene>
    <name evidence="2" type="ORF">M011DRAFT_473653</name>
</gene>